<dbReference type="Proteomes" id="UP000886998">
    <property type="component" value="Unassembled WGS sequence"/>
</dbReference>
<dbReference type="OrthoDB" id="10370447at2759"/>
<gene>
    <name evidence="2" type="ORF">TNIN_27171</name>
</gene>
<reference evidence="2" key="1">
    <citation type="submission" date="2020-08" db="EMBL/GenBank/DDBJ databases">
        <title>Multicomponent nature underlies the extraordinary mechanical properties of spider dragline silk.</title>
        <authorList>
            <person name="Kono N."/>
            <person name="Nakamura H."/>
            <person name="Mori M."/>
            <person name="Yoshida Y."/>
            <person name="Ohtoshi R."/>
            <person name="Malay A.D."/>
            <person name="Moran D.A.P."/>
            <person name="Tomita M."/>
            <person name="Numata K."/>
            <person name="Arakawa K."/>
        </authorList>
    </citation>
    <scope>NUCLEOTIDE SEQUENCE</scope>
</reference>
<feature type="region of interest" description="Disordered" evidence="1">
    <location>
        <begin position="1"/>
        <end position="69"/>
    </location>
</feature>
<comment type="caution">
    <text evidence="2">The sequence shown here is derived from an EMBL/GenBank/DDBJ whole genome shotgun (WGS) entry which is preliminary data.</text>
</comment>
<evidence type="ECO:0000256" key="1">
    <source>
        <dbReference type="SAM" id="MobiDB-lite"/>
    </source>
</evidence>
<proteinExistence type="predicted"/>
<dbReference type="EMBL" id="BMAV01003950">
    <property type="protein sequence ID" value="GFY43939.1"/>
    <property type="molecule type" value="Genomic_DNA"/>
</dbReference>
<keyword evidence="3" id="KW-1185">Reference proteome</keyword>
<accession>A0A8X7BVX7</accession>
<evidence type="ECO:0000313" key="3">
    <source>
        <dbReference type="Proteomes" id="UP000886998"/>
    </source>
</evidence>
<organism evidence="2 3">
    <name type="scientific">Trichonephila inaurata madagascariensis</name>
    <dbReference type="NCBI Taxonomy" id="2747483"/>
    <lineage>
        <taxon>Eukaryota</taxon>
        <taxon>Metazoa</taxon>
        <taxon>Ecdysozoa</taxon>
        <taxon>Arthropoda</taxon>
        <taxon>Chelicerata</taxon>
        <taxon>Arachnida</taxon>
        <taxon>Araneae</taxon>
        <taxon>Araneomorphae</taxon>
        <taxon>Entelegynae</taxon>
        <taxon>Araneoidea</taxon>
        <taxon>Nephilidae</taxon>
        <taxon>Trichonephila</taxon>
        <taxon>Trichonephila inaurata</taxon>
    </lineage>
</organism>
<evidence type="ECO:0000313" key="2">
    <source>
        <dbReference type="EMBL" id="GFY43939.1"/>
    </source>
</evidence>
<feature type="compositionally biased region" description="Basic and acidic residues" evidence="1">
    <location>
        <begin position="51"/>
        <end position="60"/>
    </location>
</feature>
<name>A0A8X7BVX7_9ARAC</name>
<protein>
    <submittedName>
        <fullName evidence="2">Uncharacterized protein</fullName>
    </submittedName>
</protein>
<dbReference type="AlphaFoldDB" id="A0A8X7BVX7"/>
<sequence length="97" mass="11044">MPFSRNEPNEETRNRTSHLICQGFVFPPQINPLGTRRGNEKIPRPPSNPGGRDDHLEQHKKSLPKSPGKYNALMRLKRGCSNLMRLLTKPLTVSWGN</sequence>